<keyword evidence="4 10" id="KW-0732">Signal</keyword>
<dbReference type="GO" id="GO:0046557">
    <property type="term" value="F:glucan endo-1,6-beta-glucosidase activity"/>
    <property type="evidence" value="ECO:0007669"/>
    <property type="project" value="UniProtKB-EC"/>
</dbReference>
<sequence>MLTVFLSTLLVSQGVSAGTLDRRASASSWTSSANGQYKLSQFDAPVLGGNNPGLQDWDFNIYEKSRQKQTVKGFGACVTDSTVTAFNRLPSNTRAQLLRDLMTSDGINFNLMRHTIASSDLSGDPAYSYDDNNNQDDPNLNGFNLGDRGNSMAQLLAEMRRLQVDMTLLGSPWSAPGWMKLNKKIMGQLERNNLDPAHRQHYANYFVKYIQAYEKAGAHIDAVTLQNEPFNSKAQMPTMYVYADESGQIIRDNLGPAIKNAGLNTKIWAWDHNTGGGPDDYYGYPTTVFNTAPQFVNTAAWHCYAGNNPEGWAPLTRFHNSFPNSEQYMTECWTATGITDWKHSSNFALMPLQNWANGIISWALGTYTGGGPSISGNDACHQCTGLVTVDPNSGTYQKTIDYYMMGQFSKFMPKGGKIVDGTGSYLFSENEGLEMVASINPDGTRTVVIQNRYNHDVFVKVKAEAEGQPWTAKVPGTSVTTWVLPQA</sequence>
<feature type="domain" description="Glycosyl hydrolase family 30 beta sandwich" evidence="12">
    <location>
        <begin position="430"/>
        <end position="482"/>
    </location>
</feature>
<protein>
    <recommendedName>
        <fullName evidence="8">glucan endo-1,6-beta-glucosidase</fullName>
        <ecNumber evidence="8">3.2.1.75</ecNumber>
    </recommendedName>
</protein>
<comment type="caution">
    <text evidence="13">The sequence shown here is derived from an EMBL/GenBank/DDBJ whole genome shotgun (WGS) entry which is preliminary data.</text>
</comment>
<dbReference type="InterPro" id="IPR001139">
    <property type="entry name" value="Glyco_hydro_30"/>
</dbReference>
<name>A0AAJ0CDE4_9HYPO</name>
<evidence type="ECO:0000256" key="9">
    <source>
        <dbReference type="RuleBase" id="RU361188"/>
    </source>
</evidence>
<keyword evidence="3" id="KW-0964">Secreted</keyword>
<feature type="chain" id="PRO_5042598366" description="glucan endo-1,6-beta-glucosidase" evidence="10">
    <location>
        <begin position="18"/>
        <end position="487"/>
    </location>
</feature>
<dbReference type="PANTHER" id="PTHR11069">
    <property type="entry name" value="GLUCOSYLCERAMIDASE"/>
    <property type="match status" value="1"/>
</dbReference>
<dbReference type="Proteomes" id="UP001251528">
    <property type="component" value="Unassembled WGS sequence"/>
</dbReference>
<evidence type="ECO:0000259" key="12">
    <source>
        <dbReference type="Pfam" id="PF17189"/>
    </source>
</evidence>
<evidence type="ECO:0000313" key="13">
    <source>
        <dbReference type="EMBL" id="KAK2589818.1"/>
    </source>
</evidence>
<dbReference type="Gene3D" id="3.20.20.80">
    <property type="entry name" value="Glycosidases"/>
    <property type="match status" value="1"/>
</dbReference>
<dbReference type="EC" id="3.2.1.75" evidence="8"/>
<dbReference type="GO" id="GO:0004348">
    <property type="term" value="F:glucosylceramidase activity"/>
    <property type="evidence" value="ECO:0007669"/>
    <property type="project" value="InterPro"/>
</dbReference>
<dbReference type="FunFam" id="3.20.20.80:FF:000128">
    <property type="entry name" value="Endo-1,6-beta-D-glucanase neg1"/>
    <property type="match status" value="1"/>
</dbReference>
<evidence type="ECO:0000256" key="2">
    <source>
        <dbReference type="ARBA" id="ARBA00005382"/>
    </source>
</evidence>
<dbReference type="GO" id="GO:0006680">
    <property type="term" value="P:glucosylceramide catabolic process"/>
    <property type="evidence" value="ECO:0007669"/>
    <property type="project" value="TreeGrafter"/>
</dbReference>
<comment type="similarity">
    <text evidence="2 9">Belongs to the glycosyl hydrolase 30 family.</text>
</comment>
<evidence type="ECO:0000313" key="14">
    <source>
        <dbReference type="Proteomes" id="UP001251528"/>
    </source>
</evidence>
<dbReference type="Pfam" id="PF02055">
    <property type="entry name" value="Glyco_hydro_30"/>
    <property type="match status" value="1"/>
</dbReference>
<dbReference type="PRINTS" id="PR00843">
    <property type="entry name" value="GLHYDRLASE30"/>
</dbReference>
<evidence type="ECO:0000256" key="3">
    <source>
        <dbReference type="ARBA" id="ARBA00022525"/>
    </source>
</evidence>
<dbReference type="InterPro" id="IPR033453">
    <property type="entry name" value="Glyco_hydro_30_TIM-barrel"/>
</dbReference>
<dbReference type="InterPro" id="IPR033452">
    <property type="entry name" value="GH30_C"/>
</dbReference>
<keyword evidence="5 9" id="KW-0378">Hydrolase</keyword>
<evidence type="ECO:0000256" key="1">
    <source>
        <dbReference type="ARBA" id="ARBA00004613"/>
    </source>
</evidence>
<evidence type="ECO:0000259" key="11">
    <source>
        <dbReference type="Pfam" id="PF02055"/>
    </source>
</evidence>
<comment type="subcellular location">
    <subcellularLocation>
        <location evidence="1">Secreted</location>
    </subcellularLocation>
</comment>
<comment type="catalytic activity">
    <reaction evidence="7">
        <text>Random hydrolysis of (1-&gt;6)-linkages in (1-&gt;6)-beta-D-glucans.</text>
        <dbReference type="EC" id="3.2.1.75"/>
    </reaction>
</comment>
<dbReference type="InterPro" id="IPR013780">
    <property type="entry name" value="Glyco_hydro_b"/>
</dbReference>
<evidence type="ECO:0000256" key="7">
    <source>
        <dbReference type="ARBA" id="ARBA00036633"/>
    </source>
</evidence>
<accession>A0AAJ0CDE4</accession>
<dbReference type="Pfam" id="PF17189">
    <property type="entry name" value="Glyco_hydro_30C"/>
    <property type="match status" value="1"/>
</dbReference>
<feature type="signal peptide" evidence="10">
    <location>
        <begin position="1"/>
        <end position="17"/>
    </location>
</feature>
<evidence type="ECO:0000256" key="8">
    <source>
        <dbReference type="ARBA" id="ARBA00038935"/>
    </source>
</evidence>
<reference evidence="13" key="1">
    <citation type="submission" date="2023-06" db="EMBL/GenBank/DDBJ databases">
        <title>Conoideocrella luteorostrata (Hypocreales: Clavicipitaceae), a potential biocontrol fungus for elongate hemlock scale in United States Christmas tree production areas.</title>
        <authorList>
            <person name="Barrett H."/>
            <person name="Lovett B."/>
            <person name="Macias A.M."/>
            <person name="Stajich J.E."/>
            <person name="Kasson M.T."/>
        </authorList>
    </citation>
    <scope>NUCLEOTIDE SEQUENCE</scope>
    <source>
        <strain evidence="13">ARSEF 14590</strain>
    </source>
</reference>
<evidence type="ECO:0000256" key="5">
    <source>
        <dbReference type="ARBA" id="ARBA00022801"/>
    </source>
</evidence>
<dbReference type="AlphaFoldDB" id="A0AAJ0CDE4"/>
<evidence type="ECO:0000256" key="10">
    <source>
        <dbReference type="SAM" id="SignalP"/>
    </source>
</evidence>
<dbReference type="InterPro" id="IPR017853">
    <property type="entry name" value="GH"/>
</dbReference>
<keyword evidence="6 9" id="KW-0326">Glycosidase</keyword>
<feature type="domain" description="Glycosyl hydrolase family 30 TIM-barrel" evidence="11">
    <location>
        <begin position="71"/>
        <end position="412"/>
    </location>
</feature>
<organism evidence="13 14">
    <name type="scientific">Conoideocrella luteorostrata</name>
    <dbReference type="NCBI Taxonomy" id="1105319"/>
    <lineage>
        <taxon>Eukaryota</taxon>
        <taxon>Fungi</taxon>
        <taxon>Dikarya</taxon>
        <taxon>Ascomycota</taxon>
        <taxon>Pezizomycotina</taxon>
        <taxon>Sordariomycetes</taxon>
        <taxon>Hypocreomycetidae</taxon>
        <taxon>Hypocreales</taxon>
        <taxon>Clavicipitaceae</taxon>
        <taxon>Conoideocrella</taxon>
    </lineage>
</organism>
<dbReference type="EMBL" id="JASWJB010000548">
    <property type="protein sequence ID" value="KAK2589818.1"/>
    <property type="molecule type" value="Genomic_DNA"/>
</dbReference>
<evidence type="ECO:0000256" key="6">
    <source>
        <dbReference type="ARBA" id="ARBA00023295"/>
    </source>
</evidence>
<dbReference type="SUPFAM" id="SSF51445">
    <property type="entry name" value="(Trans)glycosidases"/>
    <property type="match status" value="1"/>
</dbReference>
<dbReference type="Gene3D" id="2.60.40.1180">
    <property type="entry name" value="Golgi alpha-mannosidase II"/>
    <property type="match status" value="1"/>
</dbReference>
<keyword evidence="14" id="KW-1185">Reference proteome</keyword>
<dbReference type="GO" id="GO:0016020">
    <property type="term" value="C:membrane"/>
    <property type="evidence" value="ECO:0007669"/>
    <property type="project" value="GOC"/>
</dbReference>
<gene>
    <name evidence="13" type="ORF">QQS21_012508</name>
</gene>
<dbReference type="PANTHER" id="PTHR11069:SF23">
    <property type="entry name" value="LYSOSOMAL ACID GLUCOSYLCERAMIDASE"/>
    <property type="match status" value="1"/>
</dbReference>
<dbReference type="GO" id="GO:0005576">
    <property type="term" value="C:extracellular region"/>
    <property type="evidence" value="ECO:0007669"/>
    <property type="project" value="UniProtKB-SubCell"/>
</dbReference>
<proteinExistence type="inferred from homology"/>
<evidence type="ECO:0000256" key="4">
    <source>
        <dbReference type="ARBA" id="ARBA00022729"/>
    </source>
</evidence>